<evidence type="ECO:0000313" key="3">
    <source>
        <dbReference type="Proteomes" id="UP001233999"/>
    </source>
</evidence>
<keyword evidence="1" id="KW-0472">Membrane</keyword>
<reference evidence="2" key="1">
    <citation type="journal article" date="2023" name="IScience">
        <title>Live-bearing cockroach genome reveals convergent evolutionary mechanisms linked to viviparity in insects and beyond.</title>
        <authorList>
            <person name="Fouks B."/>
            <person name="Harrison M.C."/>
            <person name="Mikhailova A.A."/>
            <person name="Marchal E."/>
            <person name="English S."/>
            <person name="Carruthers M."/>
            <person name="Jennings E.C."/>
            <person name="Chiamaka E.L."/>
            <person name="Frigard R.A."/>
            <person name="Pippel M."/>
            <person name="Attardo G.M."/>
            <person name="Benoit J.B."/>
            <person name="Bornberg-Bauer E."/>
            <person name="Tobe S.S."/>
        </authorList>
    </citation>
    <scope>NUCLEOTIDE SEQUENCE</scope>
    <source>
        <strain evidence="2">Stay&amp;Tobe</strain>
    </source>
</reference>
<dbReference type="Proteomes" id="UP001233999">
    <property type="component" value="Unassembled WGS sequence"/>
</dbReference>
<keyword evidence="1" id="KW-0812">Transmembrane</keyword>
<gene>
    <name evidence="2" type="ORF">L9F63_012226</name>
</gene>
<evidence type="ECO:0000313" key="2">
    <source>
        <dbReference type="EMBL" id="KAJ9596750.1"/>
    </source>
</evidence>
<keyword evidence="3" id="KW-1185">Reference proteome</keyword>
<reference evidence="2" key="2">
    <citation type="submission" date="2023-05" db="EMBL/GenBank/DDBJ databases">
        <authorList>
            <person name="Fouks B."/>
        </authorList>
    </citation>
    <scope>NUCLEOTIDE SEQUENCE</scope>
    <source>
        <strain evidence="2">Stay&amp;Tobe</strain>
        <tissue evidence="2">Testes</tissue>
    </source>
</reference>
<accession>A0AAD8ACY8</accession>
<dbReference type="AlphaFoldDB" id="A0AAD8ACY8"/>
<keyword evidence="1" id="KW-1133">Transmembrane helix</keyword>
<protein>
    <submittedName>
        <fullName evidence="2">Uncharacterized protein</fullName>
    </submittedName>
</protein>
<evidence type="ECO:0000256" key="1">
    <source>
        <dbReference type="SAM" id="Phobius"/>
    </source>
</evidence>
<feature type="non-terminal residue" evidence="2">
    <location>
        <position position="68"/>
    </location>
</feature>
<proteinExistence type="predicted"/>
<dbReference type="EMBL" id="JASPKZ010001963">
    <property type="protein sequence ID" value="KAJ9596750.1"/>
    <property type="molecule type" value="Genomic_DNA"/>
</dbReference>
<comment type="caution">
    <text evidence="2">The sequence shown here is derived from an EMBL/GenBank/DDBJ whole genome shotgun (WGS) entry which is preliminary data.</text>
</comment>
<feature type="transmembrane region" description="Helical" evidence="1">
    <location>
        <begin position="23"/>
        <end position="42"/>
    </location>
</feature>
<organism evidence="2 3">
    <name type="scientific">Diploptera punctata</name>
    <name type="common">Pacific beetle cockroach</name>
    <dbReference type="NCBI Taxonomy" id="6984"/>
    <lineage>
        <taxon>Eukaryota</taxon>
        <taxon>Metazoa</taxon>
        <taxon>Ecdysozoa</taxon>
        <taxon>Arthropoda</taxon>
        <taxon>Hexapoda</taxon>
        <taxon>Insecta</taxon>
        <taxon>Pterygota</taxon>
        <taxon>Neoptera</taxon>
        <taxon>Polyneoptera</taxon>
        <taxon>Dictyoptera</taxon>
        <taxon>Blattodea</taxon>
        <taxon>Blaberoidea</taxon>
        <taxon>Blaberidae</taxon>
        <taxon>Diplopterinae</taxon>
        <taxon>Diploptera</taxon>
    </lineage>
</organism>
<sequence length="68" mass="7322">MPQLLHGLTVPGCSYRRQSLRKAHWVAGLLIASLCLTLAGLLNTDLPVSVTEVPSYELNTMGTDVDPS</sequence>
<name>A0AAD8ACY8_DIPPU</name>